<sequence>MQIDRIGAVRTDLGECPVWDARKQTLWMLDCRHGRVHLVDPESGHSQHFELPAPLGSIALNGDDSLVVALKEEVGVFTLSTGVLRRVARIGDSHPNLRLNDGTPMPDGSFVVGTMHVLREPGQEPLGGLYRLGPEGSFERLDSGLGVVNGPTPHPSRPDFYVCDSAARCIYRYRMDGAGKLSARERFIDTNPYASAPDGCCFDSEGGLWTALVHVGALARFDGEGRLSHRIELPLAHPASLCFGGPALEDIYVTSIRDSGRLVALGPLDGALLRVRGSGFHGAPIPRCRVRS</sequence>
<evidence type="ECO:0000256" key="2">
    <source>
        <dbReference type="PIRSR" id="PIRSR605511-1"/>
    </source>
</evidence>
<proteinExistence type="inferred from homology"/>
<keyword evidence="3" id="KW-0479">Metal-binding</keyword>
<reference evidence="5" key="1">
    <citation type="submission" date="2016-09" db="EMBL/GenBank/DDBJ databases">
        <authorList>
            <person name="Capua I."/>
            <person name="De Benedictis P."/>
            <person name="Joannis T."/>
            <person name="Lombin L.H."/>
            <person name="Cattoli G."/>
        </authorList>
    </citation>
    <scope>NUCLEOTIDE SEQUENCE</scope>
    <source>
        <strain evidence="5">B9</strain>
    </source>
</reference>
<dbReference type="InterPro" id="IPR011042">
    <property type="entry name" value="6-blade_b-propeller_TolB-like"/>
</dbReference>
<dbReference type="PANTHER" id="PTHR10907:SF47">
    <property type="entry name" value="REGUCALCIN"/>
    <property type="match status" value="1"/>
</dbReference>
<feature type="binding site" evidence="3">
    <location>
        <position position="15"/>
    </location>
    <ligand>
        <name>a divalent metal cation</name>
        <dbReference type="ChEBI" id="CHEBI:60240"/>
    </ligand>
</feature>
<dbReference type="GO" id="GO:0005509">
    <property type="term" value="F:calcium ion binding"/>
    <property type="evidence" value="ECO:0007669"/>
    <property type="project" value="TreeGrafter"/>
</dbReference>
<dbReference type="InterPro" id="IPR005511">
    <property type="entry name" value="SMP-30"/>
</dbReference>
<comment type="similarity">
    <text evidence="1">Belongs to the SMP-30/CGR1 family.</text>
</comment>
<feature type="domain" description="SMP-30/Gluconolactonase/LRE-like region" evidence="4">
    <location>
        <begin position="13"/>
        <end position="256"/>
    </location>
</feature>
<dbReference type="AlphaFoldDB" id="A0A1K0JHS2"/>
<dbReference type="RefSeq" id="WP_340522628.1">
    <property type="nucleotide sequence ID" value="NZ_FMSH01000118.1"/>
</dbReference>
<feature type="binding site" evidence="3">
    <location>
        <position position="149"/>
    </location>
    <ligand>
        <name>a divalent metal cation</name>
        <dbReference type="ChEBI" id="CHEBI:60240"/>
    </ligand>
</feature>
<comment type="cofactor">
    <cofactor evidence="3">
        <name>Zn(2+)</name>
        <dbReference type="ChEBI" id="CHEBI:29105"/>
    </cofactor>
    <text evidence="3">Binds 1 divalent metal cation per subunit.</text>
</comment>
<dbReference type="SUPFAM" id="SSF63829">
    <property type="entry name" value="Calcium-dependent phosphotriesterase"/>
    <property type="match status" value="1"/>
</dbReference>
<dbReference type="GO" id="GO:0004341">
    <property type="term" value="F:gluconolactonase activity"/>
    <property type="evidence" value="ECO:0007669"/>
    <property type="project" value="TreeGrafter"/>
</dbReference>
<evidence type="ECO:0000256" key="3">
    <source>
        <dbReference type="PIRSR" id="PIRSR605511-2"/>
    </source>
</evidence>
<evidence type="ECO:0000313" key="5">
    <source>
        <dbReference type="EMBL" id="SCU74825.1"/>
    </source>
</evidence>
<dbReference type="EMBL" id="FMSH01000118">
    <property type="protein sequence ID" value="SCU74825.1"/>
    <property type="molecule type" value="Genomic_DNA"/>
</dbReference>
<protein>
    <submittedName>
        <fullName evidence="5">SMP-30/Gluconolaconase/LRE-like region</fullName>
    </submittedName>
</protein>
<organism evidence="5">
    <name type="scientific">Cupriavidus necator</name>
    <name type="common">Alcaligenes eutrophus</name>
    <name type="synonym">Ralstonia eutropha</name>
    <dbReference type="NCBI Taxonomy" id="106590"/>
    <lineage>
        <taxon>Bacteria</taxon>
        <taxon>Pseudomonadati</taxon>
        <taxon>Pseudomonadota</taxon>
        <taxon>Betaproteobacteria</taxon>
        <taxon>Burkholderiales</taxon>
        <taxon>Burkholderiaceae</taxon>
        <taxon>Cupriavidus</taxon>
    </lineage>
</organism>
<evidence type="ECO:0000259" key="4">
    <source>
        <dbReference type="Pfam" id="PF08450"/>
    </source>
</evidence>
<name>A0A1K0JHS2_CUPNE</name>
<keyword evidence="3" id="KW-0862">Zinc</keyword>
<evidence type="ECO:0000256" key="1">
    <source>
        <dbReference type="ARBA" id="ARBA00008853"/>
    </source>
</evidence>
<accession>A0A1K0JHS2</accession>
<feature type="binding site" evidence="3">
    <location>
        <position position="198"/>
    </location>
    <ligand>
        <name>a divalent metal cation</name>
        <dbReference type="ChEBI" id="CHEBI:60240"/>
    </ligand>
</feature>
<dbReference type="PANTHER" id="PTHR10907">
    <property type="entry name" value="REGUCALCIN"/>
    <property type="match status" value="1"/>
</dbReference>
<gene>
    <name evidence="5" type="ORF">CNECB9_2040011</name>
</gene>
<feature type="binding site" evidence="3">
    <location>
        <position position="98"/>
    </location>
    <ligand>
        <name>substrate</name>
    </ligand>
</feature>
<feature type="active site" description="Proton donor/acceptor" evidence="2">
    <location>
        <position position="198"/>
    </location>
</feature>
<dbReference type="Gene3D" id="2.120.10.30">
    <property type="entry name" value="TolB, C-terminal domain"/>
    <property type="match status" value="1"/>
</dbReference>
<dbReference type="PRINTS" id="PR01790">
    <property type="entry name" value="SMP30FAMILY"/>
</dbReference>
<dbReference type="Pfam" id="PF08450">
    <property type="entry name" value="SGL"/>
    <property type="match status" value="1"/>
</dbReference>
<dbReference type="GO" id="GO:0019853">
    <property type="term" value="P:L-ascorbic acid biosynthetic process"/>
    <property type="evidence" value="ECO:0007669"/>
    <property type="project" value="TreeGrafter"/>
</dbReference>
<dbReference type="InterPro" id="IPR013658">
    <property type="entry name" value="SGL"/>
</dbReference>
<feature type="binding site" evidence="3">
    <location>
        <position position="100"/>
    </location>
    <ligand>
        <name>substrate</name>
    </ligand>
</feature>